<dbReference type="GO" id="GO:0005524">
    <property type="term" value="F:ATP binding"/>
    <property type="evidence" value="ECO:0007669"/>
    <property type="project" value="UniProtKB-UniRule"/>
</dbReference>
<protein>
    <submittedName>
        <fullName evidence="6">ATP-grasp domain-containing protein</fullName>
    </submittedName>
</protein>
<organism evidence="6 7">
    <name type="scientific">Klebsiella aerogenes</name>
    <name type="common">Enterobacter aerogenes</name>
    <dbReference type="NCBI Taxonomy" id="548"/>
    <lineage>
        <taxon>Bacteria</taxon>
        <taxon>Pseudomonadati</taxon>
        <taxon>Pseudomonadota</taxon>
        <taxon>Gammaproteobacteria</taxon>
        <taxon>Enterobacterales</taxon>
        <taxon>Enterobacteriaceae</taxon>
        <taxon>Klebsiella/Raoultella group</taxon>
        <taxon>Klebsiella</taxon>
    </lineage>
</organism>
<dbReference type="GO" id="GO:0016874">
    <property type="term" value="F:ligase activity"/>
    <property type="evidence" value="ECO:0007669"/>
    <property type="project" value="UniProtKB-KW"/>
</dbReference>
<dbReference type="SUPFAM" id="SSF56059">
    <property type="entry name" value="Glutathione synthetase ATP-binding domain-like"/>
    <property type="match status" value="1"/>
</dbReference>
<evidence type="ECO:0000259" key="5">
    <source>
        <dbReference type="PROSITE" id="PS50975"/>
    </source>
</evidence>
<proteinExistence type="predicted"/>
<evidence type="ECO:0000256" key="2">
    <source>
        <dbReference type="ARBA" id="ARBA00022741"/>
    </source>
</evidence>
<dbReference type="Gene3D" id="3.40.50.20">
    <property type="match status" value="1"/>
</dbReference>
<dbReference type="EMBL" id="CP055904">
    <property type="protein sequence ID" value="QMR41607.1"/>
    <property type="molecule type" value="Genomic_DNA"/>
</dbReference>
<evidence type="ECO:0000256" key="1">
    <source>
        <dbReference type="ARBA" id="ARBA00022598"/>
    </source>
</evidence>
<keyword evidence="2 4" id="KW-0547">Nucleotide-binding</keyword>
<dbReference type="Gene3D" id="3.30.470.20">
    <property type="entry name" value="ATP-grasp fold, B domain"/>
    <property type="match status" value="1"/>
</dbReference>
<dbReference type="AlphaFoldDB" id="A0AAP9QZD6"/>
<dbReference type="GO" id="GO:0046872">
    <property type="term" value="F:metal ion binding"/>
    <property type="evidence" value="ECO:0007669"/>
    <property type="project" value="InterPro"/>
</dbReference>
<evidence type="ECO:0000313" key="7">
    <source>
        <dbReference type="Proteomes" id="UP000514462"/>
    </source>
</evidence>
<keyword evidence="3 4" id="KW-0067">ATP-binding</keyword>
<reference evidence="7" key="1">
    <citation type="submission" date="2020-06" db="EMBL/GenBank/DDBJ databases">
        <title>REHAB project genomes.</title>
        <authorList>
            <person name="Shaw L.P."/>
        </authorList>
    </citation>
    <scope>NUCLEOTIDE SEQUENCE [LARGE SCALE GENOMIC DNA]</scope>
    <source>
        <strain evidence="7">RHBSTW-00938</strain>
    </source>
</reference>
<feature type="domain" description="ATP-grasp" evidence="5">
    <location>
        <begin position="110"/>
        <end position="292"/>
    </location>
</feature>
<dbReference type="PANTHER" id="PTHR43585">
    <property type="entry name" value="FUMIPYRROLE BIOSYNTHESIS PROTEIN C"/>
    <property type="match status" value="1"/>
</dbReference>
<gene>
    <name evidence="6" type="ORF">HV331_19855</name>
</gene>
<sequence length="387" mass="43716">MKIVILHRIPFEKIRYDQIIDHQLHEVYYVCLQGNTDDFPSEAKVIMLESQYFEPAELINFYAPVFEYADRIISRSEYDLLAAATLREHFSISGDKLAEILPLRNKWIMRSLCKQQGIPQPEFWHPLEFIQLAPRAGKFVLKPRTEASSNGIMVGDFATIKQASLALKDDETMLVEEFIDGVIYHFDGWMHKGIPLAFVSSHYIRDCLSFADGVPLGSVQTATEAAHIDLVVNALSVLGHQNGSFHFEAIRDAEGNFWFLEVAARVGGAGVAETFQLRTGLNLYHADLRYQLFGNPPVCIDLINAVYYGWFVYPAHQLNSAYTLNFSAEEWQENLLHYQSNQDVSSRGTISYSPTTSPLSGVVFGEQTKIARVIESIFNTCTVEAIS</sequence>
<dbReference type="Proteomes" id="UP000514462">
    <property type="component" value="Chromosome"/>
</dbReference>
<dbReference type="PANTHER" id="PTHR43585:SF2">
    <property type="entry name" value="ATP-GRASP ENZYME FSQD"/>
    <property type="match status" value="1"/>
</dbReference>
<dbReference type="PROSITE" id="PS50975">
    <property type="entry name" value="ATP_GRASP"/>
    <property type="match status" value="1"/>
</dbReference>
<dbReference type="InterPro" id="IPR011761">
    <property type="entry name" value="ATP-grasp"/>
</dbReference>
<dbReference type="InterPro" id="IPR052032">
    <property type="entry name" value="ATP-dep_AA_Ligase"/>
</dbReference>
<dbReference type="RefSeq" id="WP_182014696.1">
    <property type="nucleotide sequence ID" value="NZ_CP055904.1"/>
</dbReference>
<keyword evidence="1" id="KW-0436">Ligase</keyword>
<evidence type="ECO:0000256" key="3">
    <source>
        <dbReference type="ARBA" id="ARBA00022840"/>
    </source>
</evidence>
<name>A0AAP9QZD6_KLEAE</name>
<evidence type="ECO:0000256" key="4">
    <source>
        <dbReference type="PROSITE-ProRule" id="PRU00409"/>
    </source>
</evidence>
<evidence type="ECO:0000313" key="6">
    <source>
        <dbReference type="EMBL" id="QMR41607.1"/>
    </source>
</evidence>
<accession>A0AAP9QZD6</accession>